<dbReference type="RefSeq" id="WP_132188184.1">
    <property type="nucleotide sequence ID" value="NZ_SLWM01000002.1"/>
</dbReference>
<evidence type="ECO:0000313" key="3">
    <source>
        <dbReference type="Proteomes" id="UP000295818"/>
    </source>
</evidence>
<keyword evidence="1" id="KW-1133">Transmembrane helix</keyword>
<proteinExistence type="predicted"/>
<keyword evidence="1" id="KW-0472">Membrane</keyword>
<keyword evidence="1" id="KW-0812">Transmembrane</keyword>
<organism evidence="2 3">
    <name type="scientific">Kribbella orskensis</name>
    <dbReference type="NCBI Taxonomy" id="2512216"/>
    <lineage>
        <taxon>Bacteria</taxon>
        <taxon>Bacillati</taxon>
        <taxon>Actinomycetota</taxon>
        <taxon>Actinomycetes</taxon>
        <taxon>Propionibacteriales</taxon>
        <taxon>Kribbellaceae</taxon>
        <taxon>Kribbella</taxon>
    </lineage>
</organism>
<reference evidence="2 3" key="1">
    <citation type="journal article" date="2015" name="Stand. Genomic Sci.">
        <title>Genomic Encyclopedia of Bacterial and Archaeal Type Strains, Phase III: the genomes of soil and plant-associated and newly described type strains.</title>
        <authorList>
            <person name="Whitman W.B."/>
            <person name="Woyke T."/>
            <person name="Klenk H.P."/>
            <person name="Zhou Y."/>
            <person name="Lilburn T.G."/>
            <person name="Beck B.J."/>
            <person name="De Vos P."/>
            <person name="Vandamme P."/>
            <person name="Eisen J.A."/>
            <person name="Garrity G."/>
            <person name="Hugenholtz P."/>
            <person name="Kyrpides N.C."/>
        </authorList>
    </citation>
    <scope>NUCLEOTIDE SEQUENCE [LARGE SCALE GENOMIC DNA]</scope>
    <source>
        <strain evidence="2 3">VKM Ac-2538</strain>
    </source>
</reference>
<protein>
    <submittedName>
        <fullName evidence="2">Uncharacterized protein</fullName>
    </submittedName>
</protein>
<evidence type="ECO:0000313" key="2">
    <source>
        <dbReference type="EMBL" id="TCO29441.1"/>
    </source>
</evidence>
<dbReference type="EMBL" id="SLWM01000002">
    <property type="protein sequence ID" value="TCO29441.1"/>
    <property type="molecule type" value="Genomic_DNA"/>
</dbReference>
<sequence>MCELRTDLLIEYVDEQTPGEAPPFEFVEQAVRRQWRTRGLVATAAAVLFVGGAVVATASVPRAEEPATPPTSPTVPAVGLLDDGPPPKQFKFGNTVMLLGEEIRVSRVEVDSENPGTLIVEAPRNADDSCVPHTMARILSQDASTVRIAAYRYSVAPDQPEAQLCVKPGTGPLRIGLDLRRQVGNRTVLAGSTGNRAVLN</sequence>
<keyword evidence="3" id="KW-1185">Reference proteome</keyword>
<feature type="transmembrane region" description="Helical" evidence="1">
    <location>
        <begin position="39"/>
        <end position="60"/>
    </location>
</feature>
<gene>
    <name evidence="2" type="ORF">EV644_102159</name>
</gene>
<evidence type="ECO:0000256" key="1">
    <source>
        <dbReference type="SAM" id="Phobius"/>
    </source>
</evidence>
<accession>A0ABY2BRV8</accession>
<comment type="caution">
    <text evidence="2">The sequence shown here is derived from an EMBL/GenBank/DDBJ whole genome shotgun (WGS) entry which is preliminary data.</text>
</comment>
<dbReference type="Proteomes" id="UP000295818">
    <property type="component" value="Unassembled WGS sequence"/>
</dbReference>
<name>A0ABY2BRV8_9ACTN</name>